<evidence type="ECO:0000313" key="11">
    <source>
        <dbReference type="Proteomes" id="UP000178577"/>
    </source>
</evidence>
<dbReference type="Gene3D" id="3.20.20.510">
    <property type="entry name" value="Uncharacterised protein PF12979, DUF3863"/>
    <property type="match status" value="1"/>
</dbReference>
<feature type="transmembrane region" description="Helical" evidence="8">
    <location>
        <begin position="170"/>
        <end position="198"/>
    </location>
</feature>
<reference evidence="10 11" key="1">
    <citation type="journal article" date="2016" name="Nat. Commun.">
        <title>Thousands of microbial genomes shed light on interconnected biogeochemical processes in an aquifer system.</title>
        <authorList>
            <person name="Anantharaman K."/>
            <person name="Brown C.T."/>
            <person name="Hug L.A."/>
            <person name="Sharon I."/>
            <person name="Castelle C.J."/>
            <person name="Probst A.J."/>
            <person name="Thomas B.C."/>
            <person name="Singh A."/>
            <person name="Wilkins M.J."/>
            <person name="Karaoz U."/>
            <person name="Brodie E.L."/>
            <person name="Williams K.H."/>
            <person name="Hubbard S.S."/>
            <person name="Banfield J.F."/>
        </authorList>
    </citation>
    <scope>NUCLEOTIDE SEQUENCE [LARGE SCALE GENOMIC DNA]</scope>
</reference>
<keyword evidence="5 8" id="KW-0812">Transmembrane</keyword>
<organism evidence="10 11">
    <name type="scientific">Candidatus Curtissbacteria bacterium RIFCSPHIGHO2_01_FULL_40_12</name>
    <dbReference type="NCBI Taxonomy" id="1797710"/>
    <lineage>
        <taxon>Bacteria</taxon>
        <taxon>Candidatus Curtissiibacteriota</taxon>
    </lineage>
</organism>
<dbReference type="PANTHER" id="PTHR33908:SF11">
    <property type="entry name" value="MEMBRANE PROTEIN"/>
    <property type="match status" value="1"/>
</dbReference>
<comment type="subcellular location">
    <subcellularLocation>
        <location evidence="1">Cell membrane</location>
        <topology evidence="1">Multi-pass membrane protein</topology>
    </subcellularLocation>
</comment>
<dbReference type="Proteomes" id="UP000178577">
    <property type="component" value="Unassembled WGS sequence"/>
</dbReference>
<feature type="transmembrane region" description="Helical" evidence="8">
    <location>
        <begin position="74"/>
        <end position="99"/>
    </location>
</feature>
<evidence type="ECO:0000313" key="10">
    <source>
        <dbReference type="EMBL" id="OGD88706.1"/>
    </source>
</evidence>
<name>A0A1F5GA31_9BACT</name>
<evidence type="ECO:0000256" key="5">
    <source>
        <dbReference type="ARBA" id="ARBA00022692"/>
    </source>
</evidence>
<comment type="caution">
    <text evidence="10">The sequence shown here is derived from an EMBL/GenBank/DDBJ whole genome shotgun (WGS) entry which is preliminary data.</text>
</comment>
<feature type="domain" description="Glycosyltransferase RgtA/B/C/D-like" evidence="9">
    <location>
        <begin position="73"/>
        <end position="223"/>
    </location>
</feature>
<feature type="transmembrane region" description="Helical" evidence="8">
    <location>
        <begin position="204"/>
        <end position="226"/>
    </location>
</feature>
<evidence type="ECO:0000259" key="9">
    <source>
        <dbReference type="Pfam" id="PF13231"/>
    </source>
</evidence>
<keyword evidence="7 8" id="KW-0472">Membrane</keyword>
<gene>
    <name evidence="10" type="ORF">A2693_04555</name>
</gene>
<proteinExistence type="predicted"/>
<protein>
    <recommendedName>
        <fullName evidence="9">Glycosyltransferase RgtA/B/C/D-like domain-containing protein</fullName>
    </recommendedName>
</protein>
<accession>A0A1F5GA31</accession>
<dbReference type="InterPro" id="IPR038731">
    <property type="entry name" value="RgtA/B/C-like"/>
</dbReference>
<feature type="transmembrane region" description="Helical" evidence="8">
    <location>
        <begin position="12"/>
        <end position="28"/>
    </location>
</feature>
<sequence>MNFKRFVRNNWELILLISVSLILRLWHFDNLSTFGGDQGIDFQNIKSIAEGNLTLLGPKIGPYNNISTPYLGPLYYYLLLPFLFFSKFDPVGAGFAVVIARLTTTILIYLATKNFFNKKVAFYAALISAISPYWVDHLGPPSSPYFILPLASAILFLISKENLSNHKSFVTIGFLAGLAIHLHYLALVLIPSALSYLLIKKDKFFPRGIALFFLGLFVAISPIFLFEVRHNFFLTDQILKQLTIGILTTGTGNLYSNVKNLADFISYYLFGLDKIGLVFLSIILLLSAHFLIRAPRKDKLNGIFLLLFISINLIGASVYFGKPQPHYLASAFVPLFIIVGYLLFEVEKINKFIFSILIILIAVGLLRNNHLFANQDYTMPEDLTLNQIRKMSQIIANDVDRNSFNIVSTLDGDSRANPYRYLVKVYGKNPAGVENYDRVDNLYVITRDPARSIRDNNLFEIASFQPSNVIKDWSIIGDIHLIKLTKKETSQESIQKFVTIVNPVRSRKLWNDNSIGYLEEQVQSIKKRDLKATWLLQYDNLFDEDITNLFKSKDTQEIGAFLEVSEKWATDSYVSYKFADGDYFRPDKVFLSGYMPEDRKKLIKTYFKNFYKVFSKYPKSVGAWYIDAVSQNLLSKLGVTSALTVADQFDTDAASVWGKYFSYPYYPSKYNSLEPATNQTNKTPIVNIQWAQRDPVAGYGKEIKDSRQSFQANDYISNEFNFSYFENLLSEYLKNQKTDFMQITIGLEAGQEAVRFKDEFERQLDELQSLANQKVIQNTTMDDFALWYQNKYPGVSPSHFLTKDESFWYMSTKFRVAIFKEDKDFILKDLRYYTNIPFSDYLYADENEYLDRKVPAAVDNLMFANQINLGKTGKLDIIEKFDRLILKLDNREVQVDTKGVISGGSYLVEAPIQDKEVIKRDLKYLTIYHKVIDPITDALALFKYSKINGQTVLGIAIFDSKLIGFRGGLPGIFKYDFQTLSKFLTPTRILDKWQPWIN</sequence>
<feature type="transmembrane region" description="Helical" evidence="8">
    <location>
        <begin position="327"/>
        <end position="344"/>
    </location>
</feature>
<feature type="transmembrane region" description="Helical" evidence="8">
    <location>
        <begin position="267"/>
        <end position="291"/>
    </location>
</feature>
<dbReference type="PANTHER" id="PTHR33908">
    <property type="entry name" value="MANNOSYLTRANSFERASE YKCB-RELATED"/>
    <property type="match status" value="1"/>
</dbReference>
<keyword evidence="3" id="KW-0328">Glycosyltransferase</keyword>
<dbReference type="AlphaFoldDB" id="A0A1F5GA31"/>
<dbReference type="InterPro" id="IPR050297">
    <property type="entry name" value="LipidA_mod_glycosyltrf_83"/>
</dbReference>
<evidence type="ECO:0000256" key="1">
    <source>
        <dbReference type="ARBA" id="ARBA00004651"/>
    </source>
</evidence>
<feature type="transmembrane region" description="Helical" evidence="8">
    <location>
        <begin position="349"/>
        <end position="366"/>
    </location>
</feature>
<dbReference type="GO" id="GO:0009103">
    <property type="term" value="P:lipopolysaccharide biosynthetic process"/>
    <property type="evidence" value="ECO:0007669"/>
    <property type="project" value="UniProtKB-ARBA"/>
</dbReference>
<evidence type="ECO:0000256" key="7">
    <source>
        <dbReference type="ARBA" id="ARBA00023136"/>
    </source>
</evidence>
<feature type="transmembrane region" description="Helical" evidence="8">
    <location>
        <begin position="141"/>
        <end position="158"/>
    </location>
</feature>
<dbReference type="GO" id="GO:0016763">
    <property type="term" value="F:pentosyltransferase activity"/>
    <property type="evidence" value="ECO:0007669"/>
    <property type="project" value="TreeGrafter"/>
</dbReference>
<evidence type="ECO:0000256" key="4">
    <source>
        <dbReference type="ARBA" id="ARBA00022679"/>
    </source>
</evidence>
<evidence type="ECO:0000256" key="6">
    <source>
        <dbReference type="ARBA" id="ARBA00022989"/>
    </source>
</evidence>
<keyword evidence="2" id="KW-1003">Cell membrane</keyword>
<evidence type="ECO:0000256" key="3">
    <source>
        <dbReference type="ARBA" id="ARBA00022676"/>
    </source>
</evidence>
<evidence type="ECO:0000256" key="2">
    <source>
        <dbReference type="ARBA" id="ARBA00022475"/>
    </source>
</evidence>
<dbReference type="EMBL" id="MFAY01000029">
    <property type="protein sequence ID" value="OGD88706.1"/>
    <property type="molecule type" value="Genomic_DNA"/>
</dbReference>
<feature type="transmembrane region" description="Helical" evidence="8">
    <location>
        <begin position="303"/>
        <end position="321"/>
    </location>
</feature>
<keyword evidence="4" id="KW-0808">Transferase</keyword>
<feature type="transmembrane region" description="Helical" evidence="8">
    <location>
        <begin position="238"/>
        <end position="255"/>
    </location>
</feature>
<dbReference type="Pfam" id="PF13231">
    <property type="entry name" value="PMT_2"/>
    <property type="match status" value="1"/>
</dbReference>
<keyword evidence="6 8" id="KW-1133">Transmembrane helix</keyword>
<dbReference type="GO" id="GO:0005886">
    <property type="term" value="C:plasma membrane"/>
    <property type="evidence" value="ECO:0007669"/>
    <property type="project" value="UniProtKB-SubCell"/>
</dbReference>
<evidence type="ECO:0000256" key="8">
    <source>
        <dbReference type="SAM" id="Phobius"/>
    </source>
</evidence>